<sequence>MSHVKVLVAVLCCLLSSPLMAAGDDSAFYHINEERLEYVKATEHAASNNDKLLLLVIGANWCHDSRALAEYLQTSEVSNVIQQHYELAVIDAAWLDNLSHVLTRYNHPAYFGTPSVMVIAPDSATLLNRDSVQRWQSAHSESAGSFAHYLSSQAENGNTVKSPDDHNVPAALSTFEQQQAEVLYQAYAKLGPLLAAESKQQLPDRTTLDKMWNEVRRFRYQLQHDLVELHRRNTVEESDLPEYAPLKTM</sequence>
<dbReference type="EMBL" id="JAOTJC010000013">
    <property type="protein sequence ID" value="MCU7555791.1"/>
    <property type="molecule type" value="Genomic_DNA"/>
</dbReference>
<keyword evidence="1" id="KW-0732">Signal</keyword>
<organism evidence="2 3">
    <name type="scientific">Alteromonas salexigens</name>
    <dbReference type="NCBI Taxonomy" id="2982530"/>
    <lineage>
        <taxon>Bacteria</taxon>
        <taxon>Pseudomonadati</taxon>
        <taxon>Pseudomonadota</taxon>
        <taxon>Gammaproteobacteria</taxon>
        <taxon>Alteromonadales</taxon>
        <taxon>Alteromonadaceae</taxon>
        <taxon>Alteromonas/Salinimonas group</taxon>
        <taxon>Alteromonas</taxon>
    </lineage>
</organism>
<accession>A0ABT2VU85</accession>
<dbReference type="SUPFAM" id="SSF52833">
    <property type="entry name" value="Thioredoxin-like"/>
    <property type="match status" value="1"/>
</dbReference>
<protein>
    <recommendedName>
        <fullName evidence="4">Thioredoxin family protein</fullName>
    </recommendedName>
</protein>
<evidence type="ECO:0000313" key="3">
    <source>
        <dbReference type="Proteomes" id="UP001209257"/>
    </source>
</evidence>
<reference evidence="3" key="1">
    <citation type="submission" date="2023-07" db="EMBL/GenBank/DDBJ databases">
        <title>Study on multiphase classification of strain Alteromonas salexigens isolated from the Yellow Sea.</title>
        <authorList>
            <person name="Sun L."/>
        </authorList>
    </citation>
    <scope>NUCLEOTIDE SEQUENCE [LARGE SCALE GENOMIC DNA]</scope>
    <source>
        <strain evidence="3">ASW11-19</strain>
    </source>
</reference>
<evidence type="ECO:0008006" key="4">
    <source>
        <dbReference type="Google" id="ProtNLM"/>
    </source>
</evidence>
<evidence type="ECO:0000256" key="1">
    <source>
        <dbReference type="SAM" id="SignalP"/>
    </source>
</evidence>
<keyword evidence="3" id="KW-1185">Reference proteome</keyword>
<feature type="signal peptide" evidence="1">
    <location>
        <begin position="1"/>
        <end position="21"/>
    </location>
</feature>
<dbReference type="RefSeq" id="WP_262995811.1">
    <property type="nucleotide sequence ID" value="NZ_JAOTJC010000013.1"/>
</dbReference>
<feature type="chain" id="PRO_5045996239" description="Thioredoxin family protein" evidence="1">
    <location>
        <begin position="22"/>
        <end position="249"/>
    </location>
</feature>
<dbReference type="InterPro" id="IPR036249">
    <property type="entry name" value="Thioredoxin-like_sf"/>
</dbReference>
<comment type="caution">
    <text evidence="2">The sequence shown here is derived from an EMBL/GenBank/DDBJ whole genome shotgun (WGS) entry which is preliminary data.</text>
</comment>
<evidence type="ECO:0000313" key="2">
    <source>
        <dbReference type="EMBL" id="MCU7555791.1"/>
    </source>
</evidence>
<dbReference type="Proteomes" id="UP001209257">
    <property type="component" value="Unassembled WGS sequence"/>
</dbReference>
<gene>
    <name evidence="2" type="ORF">OCL06_14455</name>
</gene>
<dbReference type="Gene3D" id="3.40.30.10">
    <property type="entry name" value="Glutaredoxin"/>
    <property type="match status" value="1"/>
</dbReference>
<name>A0ABT2VU85_9ALTE</name>
<proteinExistence type="predicted"/>